<dbReference type="EMBL" id="JAAZQQ010000001">
    <property type="protein sequence ID" value="NKX43822.1"/>
    <property type="molecule type" value="Genomic_DNA"/>
</dbReference>
<proteinExistence type="predicted"/>
<keyword evidence="3" id="KW-1185">Reference proteome</keyword>
<protein>
    <submittedName>
        <fullName evidence="2">Uncharacterized protein</fullName>
    </submittedName>
</protein>
<gene>
    <name evidence="2" type="ORF">HCU73_04400</name>
</gene>
<evidence type="ECO:0000313" key="2">
    <source>
        <dbReference type="EMBL" id="NKX43822.1"/>
    </source>
</evidence>
<evidence type="ECO:0000256" key="1">
    <source>
        <dbReference type="SAM" id="Phobius"/>
    </source>
</evidence>
<reference evidence="2 3" key="1">
    <citation type="submission" date="2020-04" db="EMBL/GenBank/DDBJ databases">
        <authorList>
            <person name="Yoon J."/>
        </authorList>
    </citation>
    <scope>NUCLEOTIDE SEQUENCE [LARGE SCALE GENOMIC DNA]</scope>
    <source>
        <strain evidence="2 3">KMU-115</strain>
    </source>
</reference>
<name>A0A7X6GZ70_9RHOB</name>
<dbReference type="Proteomes" id="UP000526408">
    <property type="component" value="Unassembled WGS sequence"/>
</dbReference>
<accession>A0A7X6GZ70</accession>
<feature type="transmembrane region" description="Helical" evidence="1">
    <location>
        <begin position="25"/>
        <end position="45"/>
    </location>
</feature>
<keyword evidence="1" id="KW-0812">Transmembrane</keyword>
<evidence type="ECO:0000313" key="3">
    <source>
        <dbReference type="Proteomes" id="UP000526408"/>
    </source>
</evidence>
<dbReference type="RefSeq" id="WP_168622164.1">
    <property type="nucleotide sequence ID" value="NZ_JAAZQQ010000001.1"/>
</dbReference>
<organism evidence="2 3">
    <name type="scientific">Roseicyclus persicicus</name>
    <dbReference type="NCBI Taxonomy" id="2650661"/>
    <lineage>
        <taxon>Bacteria</taxon>
        <taxon>Pseudomonadati</taxon>
        <taxon>Pseudomonadota</taxon>
        <taxon>Alphaproteobacteria</taxon>
        <taxon>Rhodobacterales</taxon>
        <taxon>Roseobacteraceae</taxon>
        <taxon>Roseicyclus</taxon>
    </lineage>
</organism>
<sequence>MAARDRRSTSVLASASLIRWIGRRLWRSFFLVMFAATLGLLVWALTSAPAFTRLSAALGAVWPEAPLVTDAMARDLSAERDARAAAEAEVAALATRLAEAEARLFGVEAALADSVEAGAAAEALAERRLEQLAATTRRWLDLQREVARLEAEAAESAAP</sequence>
<keyword evidence="1" id="KW-1133">Transmembrane helix</keyword>
<keyword evidence="1" id="KW-0472">Membrane</keyword>
<comment type="caution">
    <text evidence="2">The sequence shown here is derived from an EMBL/GenBank/DDBJ whole genome shotgun (WGS) entry which is preliminary data.</text>
</comment>
<dbReference type="AlphaFoldDB" id="A0A7X6GZ70"/>